<dbReference type="EMBL" id="BAAAOS010000008">
    <property type="protein sequence ID" value="GAA1560485.1"/>
    <property type="molecule type" value="Genomic_DNA"/>
</dbReference>
<protein>
    <submittedName>
        <fullName evidence="2">Uncharacterized protein</fullName>
    </submittedName>
</protein>
<name>A0ABN2CL99_9ACTN</name>
<proteinExistence type="predicted"/>
<feature type="region of interest" description="Disordered" evidence="1">
    <location>
        <begin position="58"/>
        <end position="86"/>
    </location>
</feature>
<organism evidence="2 3">
    <name type="scientific">Kribbella sancticallisti</name>
    <dbReference type="NCBI Taxonomy" id="460087"/>
    <lineage>
        <taxon>Bacteria</taxon>
        <taxon>Bacillati</taxon>
        <taxon>Actinomycetota</taxon>
        <taxon>Actinomycetes</taxon>
        <taxon>Propionibacteriales</taxon>
        <taxon>Kribbellaceae</taxon>
        <taxon>Kribbella</taxon>
    </lineage>
</organism>
<comment type="caution">
    <text evidence="2">The sequence shown here is derived from an EMBL/GenBank/DDBJ whole genome shotgun (WGS) entry which is preliminary data.</text>
</comment>
<reference evidence="2 3" key="1">
    <citation type="journal article" date="2019" name="Int. J. Syst. Evol. Microbiol.">
        <title>The Global Catalogue of Microorganisms (GCM) 10K type strain sequencing project: providing services to taxonomists for standard genome sequencing and annotation.</title>
        <authorList>
            <consortium name="The Broad Institute Genomics Platform"/>
            <consortium name="The Broad Institute Genome Sequencing Center for Infectious Disease"/>
            <person name="Wu L."/>
            <person name="Ma J."/>
        </authorList>
    </citation>
    <scope>NUCLEOTIDE SEQUENCE [LARGE SCALE GENOMIC DNA]</scope>
    <source>
        <strain evidence="2 3">JCM 14969</strain>
    </source>
</reference>
<evidence type="ECO:0000313" key="3">
    <source>
        <dbReference type="Proteomes" id="UP001500393"/>
    </source>
</evidence>
<keyword evidence="3" id="KW-1185">Reference proteome</keyword>
<dbReference type="Proteomes" id="UP001500393">
    <property type="component" value="Unassembled WGS sequence"/>
</dbReference>
<evidence type="ECO:0000256" key="1">
    <source>
        <dbReference type="SAM" id="MobiDB-lite"/>
    </source>
</evidence>
<gene>
    <name evidence="2" type="ORF">GCM10009789_12210</name>
</gene>
<accession>A0ABN2CL99</accession>
<sequence length="86" mass="9863">MAMSEFDNTLTRMYDNYGPDGYEHFVRQYGANNPSYEIGSVQMTRRERELTAELMRHAGESAQKKHPPSAGRVPQPAPLLRILPRQ</sequence>
<evidence type="ECO:0000313" key="2">
    <source>
        <dbReference type="EMBL" id="GAA1560485.1"/>
    </source>
</evidence>